<keyword evidence="6" id="KW-0106">Calcium</keyword>
<dbReference type="Proteomes" id="UP000267268">
    <property type="component" value="Chromosome 2"/>
</dbReference>
<accession>A0A3Q9FUR2</accession>
<dbReference type="Pfam" id="PF00884">
    <property type="entry name" value="Sulfatase"/>
    <property type="match status" value="1"/>
</dbReference>
<evidence type="ECO:0000256" key="1">
    <source>
        <dbReference type="ARBA" id="ARBA00001913"/>
    </source>
</evidence>
<gene>
    <name evidence="11" type="ORF">EI427_21720</name>
</gene>
<evidence type="ECO:0000313" key="11">
    <source>
        <dbReference type="EMBL" id="AZQ64847.1"/>
    </source>
</evidence>
<dbReference type="InterPro" id="IPR017850">
    <property type="entry name" value="Alkaline_phosphatase_core_sf"/>
</dbReference>
<dbReference type="InterPro" id="IPR000917">
    <property type="entry name" value="Sulfatase_N"/>
</dbReference>
<evidence type="ECO:0000256" key="8">
    <source>
        <dbReference type="ARBA" id="ARBA00023326"/>
    </source>
</evidence>
<evidence type="ECO:0000256" key="3">
    <source>
        <dbReference type="ARBA" id="ARBA00022723"/>
    </source>
</evidence>
<dbReference type="AlphaFoldDB" id="A0A3Q9FUR2"/>
<dbReference type="GO" id="GO:0000272">
    <property type="term" value="P:polysaccharide catabolic process"/>
    <property type="evidence" value="ECO:0007669"/>
    <property type="project" value="UniProtKB-KW"/>
</dbReference>
<sequence length="920" mass="105375">MKKLILSIIIFSAAWSLGHAQEKKNVLFIAIDDLKPTIGSFGDDFAITPNIDRLADEGTVFLNNHCQQAVCGPSRASLLTGLRPDVVRVWDLKTKIRSQRPNVVMLPQYFKENGYTTYGVGKIFDPRSVDKQQDEVSWTAYTLPNQLKYPEGYREPSLSYYQNPANRARIKELRKEAIEKGIKKNKINKWIQTQFKPAYEKADVPDDAYIDGAITNQGVQYIKDLENSDKPFFLAVGYKRPHLPFAAPSKYWEMYQEKEVPLAQFQQKVVGGYDKAYHNSSELKGYKTEGIDISEQDGLAVVSEDGQRKLIHGYYAATSYVDALVGRLLTQLKESNLDKNTIIILWGDHGWHLGDHRLWNKHSNFEQATRSPMVIVDPSQNTVRRVESVTEFVDIYPTLTDLAGIATPTSLSGTSLRPLLDGSEKVVKKYAVTQIARGQINGYSLKSGNLRYTVWYNNAPRKKATLSDSKRMAEELYDYSEDPLETRNLVNDKAYKQQLETMRALFLDFFTNDRDFKEFSIGKAETNSDNWLAEANARIEKNRKGEVLLTVLDKKGKPFEGEVKIQQTSHQFRFGGIINSSLFAGEKAQIYKDAFVPMFQHTGFENAFKIKHKRLFDKYGEDITTWLTKEDISLRGHALVWEKKKNMTKDLQKELAVKDTAKVIAGLEAYTKYGLQDYDAIEWDVLNEPRECHDVQDITLQNSWAHWFFYADKVRKDPSVKFYLNENKVISSPYKTAERNIKFHKNVIDGILAEGAPLEALGFQSRMKQHIHPADLYDRLNTFAAYGLPMLGTEFEIVDSGYQKFTEQDRKDITKEVMTIYYSHPQVEGLYVWTPFGKDRKAFFDLDGNPRAEAKVWKAQLDEWTTSLSAESDSKGNVKFRGHKGTYTAEITQKGKTYIQHFEVLEASNDIKLKLTELIN</sequence>
<dbReference type="PANTHER" id="PTHR45953:SF1">
    <property type="entry name" value="IDURONATE 2-SULFATASE"/>
    <property type="match status" value="1"/>
</dbReference>
<dbReference type="InterPro" id="IPR017853">
    <property type="entry name" value="GH"/>
</dbReference>
<keyword evidence="12" id="KW-1185">Reference proteome</keyword>
<dbReference type="GO" id="GO:0005737">
    <property type="term" value="C:cytoplasm"/>
    <property type="evidence" value="ECO:0007669"/>
    <property type="project" value="TreeGrafter"/>
</dbReference>
<dbReference type="CDD" id="cd16030">
    <property type="entry name" value="iduronate-2-sulfatase"/>
    <property type="match status" value="1"/>
</dbReference>
<keyword evidence="7" id="KW-0119">Carbohydrate metabolism</keyword>
<dbReference type="KEGG" id="fll:EI427_21720"/>
<name>A0A3Q9FUR2_9BACT</name>
<comment type="similarity">
    <text evidence="2">Belongs to the sulfatase family.</text>
</comment>
<feature type="domain" description="GH10" evidence="9">
    <location>
        <begin position="570"/>
        <end position="834"/>
    </location>
</feature>
<reference evidence="11 12" key="1">
    <citation type="submission" date="2018-12" db="EMBL/GenBank/DDBJ databases">
        <title>Flammeovirga pectinis sp. nov., isolated from the gut of the Korean scallop, Patinopecten yessoensis.</title>
        <authorList>
            <person name="Bae J.-W."/>
            <person name="Jeong Y.-S."/>
            <person name="Kang W."/>
        </authorList>
    </citation>
    <scope>NUCLEOTIDE SEQUENCE [LARGE SCALE GENOMIC DNA]</scope>
    <source>
        <strain evidence="11 12">L12M1</strain>
    </source>
</reference>
<dbReference type="PANTHER" id="PTHR45953">
    <property type="entry name" value="IDURONATE 2-SULFATASE"/>
    <property type="match status" value="1"/>
</dbReference>
<protein>
    <recommendedName>
        <fullName evidence="13">DUF229 domain-containing protein</fullName>
    </recommendedName>
</protein>
<dbReference type="GO" id="GO:0004553">
    <property type="term" value="F:hydrolase activity, hydrolyzing O-glycosyl compounds"/>
    <property type="evidence" value="ECO:0007669"/>
    <property type="project" value="InterPro"/>
</dbReference>
<organism evidence="11 12">
    <name type="scientific">Flammeovirga pectinis</name>
    <dbReference type="NCBI Taxonomy" id="2494373"/>
    <lineage>
        <taxon>Bacteria</taxon>
        <taxon>Pseudomonadati</taxon>
        <taxon>Bacteroidota</taxon>
        <taxon>Cytophagia</taxon>
        <taxon>Cytophagales</taxon>
        <taxon>Flammeovirgaceae</taxon>
        <taxon>Flammeovirga</taxon>
    </lineage>
</organism>
<dbReference type="InterPro" id="IPR024607">
    <property type="entry name" value="Sulfatase_CS"/>
</dbReference>
<keyword evidence="3" id="KW-0479">Metal-binding</keyword>
<evidence type="ECO:0008006" key="13">
    <source>
        <dbReference type="Google" id="ProtNLM"/>
    </source>
</evidence>
<dbReference type="GO" id="GO:0004423">
    <property type="term" value="F:iduronate-2-sulfatase activity"/>
    <property type="evidence" value="ECO:0007669"/>
    <property type="project" value="InterPro"/>
</dbReference>
<dbReference type="GO" id="GO:0046872">
    <property type="term" value="F:metal ion binding"/>
    <property type="evidence" value="ECO:0007669"/>
    <property type="project" value="UniProtKB-KW"/>
</dbReference>
<dbReference type="EMBL" id="CP034563">
    <property type="protein sequence ID" value="AZQ64847.1"/>
    <property type="molecule type" value="Genomic_DNA"/>
</dbReference>
<keyword evidence="4" id="KW-0732">Signal</keyword>
<dbReference type="RefSeq" id="WP_126618971.1">
    <property type="nucleotide sequence ID" value="NZ_CP034563.1"/>
</dbReference>
<evidence type="ECO:0000259" key="9">
    <source>
        <dbReference type="Pfam" id="PF00331"/>
    </source>
</evidence>
<dbReference type="Pfam" id="PF00331">
    <property type="entry name" value="Glyco_hydro_10"/>
    <property type="match status" value="1"/>
</dbReference>
<evidence type="ECO:0000256" key="4">
    <source>
        <dbReference type="ARBA" id="ARBA00022729"/>
    </source>
</evidence>
<evidence type="ECO:0000256" key="6">
    <source>
        <dbReference type="ARBA" id="ARBA00022837"/>
    </source>
</evidence>
<dbReference type="InterPro" id="IPR001000">
    <property type="entry name" value="GH10_dom"/>
</dbReference>
<keyword evidence="5" id="KW-0378">Hydrolase</keyword>
<dbReference type="Gene3D" id="3.20.20.80">
    <property type="entry name" value="Glycosidases"/>
    <property type="match status" value="1"/>
</dbReference>
<dbReference type="SUPFAM" id="SSF53649">
    <property type="entry name" value="Alkaline phosphatase-like"/>
    <property type="match status" value="1"/>
</dbReference>
<dbReference type="Gene3D" id="3.40.720.10">
    <property type="entry name" value="Alkaline Phosphatase, subunit A"/>
    <property type="match status" value="1"/>
</dbReference>
<keyword evidence="8" id="KW-0624">Polysaccharide degradation</keyword>
<evidence type="ECO:0000259" key="10">
    <source>
        <dbReference type="Pfam" id="PF00884"/>
    </source>
</evidence>
<evidence type="ECO:0000256" key="5">
    <source>
        <dbReference type="ARBA" id="ARBA00022801"/>
    </source>
</evidence>
<dbReference type="InterPro" id="IPR035874">
    <property type="entry name" value="IDS"/>
</dbReference>
<comment type="cofactor">
    <cofactor evidence="1">
        <name>Ca(2+)</name>
        <dbReference type="ChEBI" id="CHEBI:29108"/>
    </cofactor>
</comment>
<dbReference type="SUPFAM" id="SSF51445">
    <property type="entry name" value="(Trans)glycosidases"/>
    <property type="match status" value="1"/>
</dbReference>
<evidence type="ECO:0000256" key="2">
    <source>
        <dbReference type="ARBA" id="ARBA00008779"/>
    </source>
</evidence>
<dbReference type="OrthoDB" id="1032269at2"/>
<evidence type="ECO:0000256" key="7">
    <source>
        <dbReference type="ARBA" id="ARBA00023277"/>
    </source>
</evidence>
<proteinExistence type="inferred from homology"/>
<feature type="domain" description="Sulfatase N-terminal" evidence="10">
    <location>
        <begin position="24"/>
        <end position="405"/>
    </location>
</feature>
<evidence type="ECO:0000313" key="12">
    <source>
        <dbReference type="Proteomes" id="UP000267268"/>
    </source>
</evidence>
<dbReference type="PROSITE" id="PS00523">
    <property type="entry name" value="SULFATASE_1"/>
    <property type="match status" value="1"/>
</dbReference>